<keyword evidence="4" id="KW-1185">Reference proteome</keyword>
<evidence type="ECO:0000256" key="1">
    <source>
        <dbReference type="SAM" id="MobiDB-lite"/>
    </source>
</evidence>
<feature type="domain" description="YhdP central" evidence="2">
    <location>
        <begin position="1"/>
        <end position="1263"/>
    </location>
</feature>
<evidence type="ECO:0000259" key="2">
    <source>
        <dbReference type="Pfam" id="PF13116"/>
    </source>
</evidence>
<dbReference type="InterPro" id="IPR011836">
    <property type="entry name" value="YhdP"/>
</dbReference>
<feature type="region of interest" description="Disordered" evidence="1">
    <location>
        <begin position="972"/>
        <end position="997"/>
    </location>
</feature>
<gene>
    <name evidence="3" type="ORF">HAQ05_01445</name>
</gene>
<dbReference type="EMBL" id="JAAOCA010000002">
    <property type="protein sequence ID" value="MBD1597380.1"/>
    <property type="molecule type" value="Genomic_DNA"/>
</dbReference>
<comment type="caution">
    <text evidence="3">The sequence shown here is derived from an EMBL/GenBank/DDBJ whole genome shotgun (WGS) entry which is preliminary data.</text>
</comment>
<dbReference type="Pfam" id="PF13116">
    <property type="entry name" value="YhdP"/>
    <property type="match status" value="1"/>
</dbReference>
<dbReference type="RefSeq" id="WP_190416809.1">
    <property type="nucleotide sequence ID" value="NZ_JAAOCA010000002.1"/>
</dbReference>
<proteinExistence type="predicted"/>
<sequence>MARLTRFLDALMRWGLGLCATLLILLALLVSLGRYLAPLVGEYTGPASAKASQLLGVPVQVGSLEGRWHGLAPIVSARDVSVGSGPGAIHLERVQVVPSLWRSLLGLSLHIAYLEIDGLSLSLEQGSDGQWALKGLPDRPRDAPFDPAQALAQLDRVAELSLADTQLTLKPQGHDPLVLSYLALSLRNQAGGQRLALRGNLPDGQPLAAEVDARVDAGDWRQSTLKAYLSLPQSDWAAWLPPGLLHGWNLATLKAGGELWAQWRAGELRSAALRLNAPEVRGGYQQREPSEARDVALNAWVRRGDEGYEVLVDSLAMTLQDKRWESHLRVHQGAGNDGPVWQLQADRVDLGPLTPLIDAWAPLPAAAAQAVDSLALTGALRNLQLEWYPQAEGDRRLGFAANLEQLGFKAYHGAPGAGNVSGSISGDLGHGELRLATSDFMLHLYPIFAKPWYYPKANALLTWRLDHDAFTLAAPAIRVQGPEGQIAGDFNIYLPFAPEAEPYMDLRVGLTHGDGSFTPKYLPDLLPPSVADWLRNAQIQGQVDEGYFQYQGSLAKGAPEHARSISLFFKVHDAALAFQPGWPRAERVDGRVYIQDGDVRILADHGQVLGAQVSAVDVRVPHVPSNQTTHLLVDGRFDGTLADGINLLQTAPIGTAELFAGWEGAGPLKGAVTLDVPLVKGQAPAVQVDFATEGARLKISRPALELSQLKGDFRFDLARGLSGQNISAQAFGKPVAVQVFAEGKGGAASTRIAARGQVGAKALADWLAYTGSLPASGEIPYQLQVWLGSDSRLSVDTDLAGLAVSLPEPFGKAASEPRPSRFELSLSGPDRLARLRYGDVANAVYLAPGGNAANGRGELQLGTQPAQLPSDKGLRVRGSLARLDVAAWKNHSDTYVGNDAAGSPRQWLNSINVSIGQLSGIGTTLDQARVSLAPTADNGWALAVDSQQVTGQATVPGDKAAPLDVRLQAVHLPPAAPPEPEGSEPADSPDPLASIDPHSLPAVNLAIDQLWQGDEPLGAWSLKMRPNEKGVALSDIDLGLKGMQLRGSGSWEGSPGASVSWFKGQVAGKNMGDVLKAWKFAPSVTSESFAIDVDGRWPGSPAWLSPKRFSGSLDAQFKRGQFVEVEGGAQALRVFGLLNFNSIGRRLRLDFSDLLGKGLSYDEVKGRLAASDGVYVTRRPITLTGPSSNLEMDGTLDMAADRIDAKLLVTLPVSNNLPIAALIVGAPAIGGALFLADKLLGDRVARFASVQYKVEGSLKDPKVSFDKPFRKPQ</sequence>
<reference evidence="3 4" key="1">
    <citation type="journal article" date="2020" name="Insects">
        <title>Bacteria Belonging to Pseudomonas typographi sp. nov. from the Bark Beetle Ips typographus Have Genomic Potential to Aid in the Host Ecology.</title>
        <authorList>
            <person name="Peral-Aranega E."/>
            <person name="Saati-Santamaria Z."/>
            <person name="Kolarik M."/>
            <person name="Rivas R."/>
            <person name="Garcia-Fraile P."/>
        </authorList>
    </citation>
    <scope>NUCLEOTIDE SEQUENCE [LARGE SCALE GENOMIC DNA]</scope>
    <source>
        <strain evidence="3 4">CA3A</strain>
    </source>
</reference>
<dbReference type="NCBIfam" id="TIGR02099">
    <property type="entry name" value="YhdP family protein"/>
    <property type="match status" value="1"/>
</dbReference>
<dbReference type="PANTHER" id="PTHR38690:SF1">
    <property type="entry name" value="PROTEASE"/>
    <property type="match status" value="1"/>
</dbReference>
<dbReference type="PANTHER" id="PTHR38690">
    <property type="entry name" value="PROTEASE-RELATED"/>
    <property type="match status" value="1"/>
</dbReference>
<accession>A0ABR7YW23</accession>
<evidence type="ECO:0000313" key="3">
    <source>
        <dbReference type="EMBL" id="MBD1597380.1"/>
    </source>
</evidence>
<organism evidence="3 4">
    <name type="scientific">Pseudomonas typographi</name>
    <dbReference type="NCBI Taxonomy" id="2715964"/>
    <lineage>
        <taxon>Bacteria</taxon>
        <taxon>Pseudomonadati</taxon>
        <taxon>Pseudomonadota</taxon>
        <taxon>Gammaproteobacteria</taxon>
        <taxon>Pseudomonadales</taxon>
        <taxon>Pseudomonadaceae</taxon>
        <taxon>Pseudomonas</taxon>
    </lineage>
</organism>
<dbReference type="Proteomes" id="UP000805841">
    <property type="component" value="Unassembled WGS sequence"/>
</dbReference>
<evidence type="ECO:0000313" key="4">
    <source>
        <dbReference type="Proteomes" id="UP000805841"/>
    </source>
</evidence>
<name>A0ABR7YW23_9PSED</name>
<protein>
    <submittedName>
        <fullName evidence="3">TIGR02099 family protein</fullName>
    </submittedName>
</protein>
<dbReference type="InterPro" id="IPR025263">
    <property type="entry name" value="YhdP_central"/>
</dbReference>